<keyword evidence="2" id="KW-1185">Reference proteome</keyword>
<reference evidence="1 2" key="1">
    <citation type="journal article" date="2014" name="Nat. Commun.">
        <title>Molecular traces of alternative social organization in a termite genome.</title>
        <authorList>
            <person name="Terrapon N."/>
            <person name="Li C."/>
            <person name="Robertson H.M."/>
            <person name="Ji L."/>
            <person name="Meng X."/>
            <person name="Booth W."/>
            <person name="Chen Z."/>
            <person name="Childers C.P."/>
            <person name="Glastad K.M."/>
            <person name="Gokhale K."/>
            <person name="Gowin J."/>
            <person name="Gronenberg W."/>
            <person name="Hermansen R.A."/>
            <person name="Hu H."/>
            <person name="Hunt B.G."/>
            <person name="Huylmans A.K."/>
            <person name="Khalil S.M."/>
            <person name="Mitchell R.D."/>
            <person name="Munoz-Torres M.C."/>
            <person name="Mustard J.A."/>
            <person name="Pan H."/>
            <person name="Reese J.T."/>
            <person name="Scharf M.E."/>
            <person name="Sun F."/>
            <person name="Vogel H."/>
            <person name="Xiao J."/>
            <person name="Yang W."/>
            <person name="Yang Z."/>
            <person name="Yang Z."/>
            <person name="Zhou J."/>
            <person name="Zhu J."/>
            <person name="Brent C.S."/>
            <person name="Elsik C.G."/>
            <person name="Goodisman M.A."/>
            <person name="Liberles D.A."/>
            <person name="Roe R.M."/>
            <person name="Vargo E.L."/>
            <person name="Vilcinskas A."/>
            <person name="Wang J."/>
            <person name="Bornberg-Bauer E."/>
            <person name="Korb J."/>
            <person name="Zhang G."/>
            <person name="Liebig J."/>
        </authorList>
    </citation>
    <scope>NUCLEOTIDE SEQUENCE [LARGE SCALE GENOMIC DNA]</scope>
    <source>
        <tissue evidence="1">Whole organism</tissue>
    </source>
</reference>
<proteinExistence type="predicted"/>
<dbReference type="AlphaFoldDB" id="A0A067QZW9"/>
<protein>
    <submittedName>
        <fullName evidence="1">Uncharacterized protein</fullName>
    </submittedName>
</protein>
<gene>
    <name evidence="1" type="ORF">L798_13637</name>
</gene>
<evidence type="ECO:0000313" key="2">
    <source>
        <dbReference type="Proteomes" id="UP000027135"/>
    </source>
</evidence>
<dbReference type="InParanoid" id="A0A067QZW9"/>
<sequence length="114" mass="13457">MMEAGRTSETLVNFYQTTRHNNPEDSFHHTINIMEMPDFTLAVTVLLHAGKHTQYIAILPLHKTGWYFHLKFTIVNNWSDRWLQIIFEDPTHVHQSSSILHHRKKLQNVHTDIS</sequence>
<dbReference type="EMBL" id="KK853055">
    <property type="protein sequence ID" value="KDR11982.1"/>
    <property type="molecule type" value="Genomic_DNA"/>
</dbReference>
<organism evidence="1 2">
    <name type="scientific">Zootermopsis nevadensis</name>
    <name type="common">Dampwood termite</name>
    <dbReference type="NCBI Taxonomy" id="136037"/>
    <lineage>
        <taxon>Eukaryota</taxon>
        <taxon>Metazoa</taxon>
        <taxon>Ecdysozoa</taxon>
        <taxon>Arthropoda</taxon>
        <taxon>Hexapoda</taxon>
        <taxon>Insecta</taxon>
        <taxon>Pterygota</taxon>
        <taxon>Neoptera</taxon>
        <taxon>Polyneoptera</taxon>
        <taxon>Dictyoptera</taxon>
        <taxon>Blattodea</taxon>
        <taxon>Blattoidea</taxon>
        <taxon>Termitoidae</taxon>
        <taxon>Termopsidae</taxon>
        <taxon>Zootermopsis</taxon>
    </lineage>
</organism>
<dbReference type="Proteomes" id="UP000027135">
    <property type="component" value="Unassembled WGS sequence"/>
</dbReference>
<name>A0A067QZW9_ZOONE</name>
<evidence type="ECO:0000313" key="1">
    <source>
        <dbReference type="EMBL" id="KDR11982.1"/>
    </source>
</evidence>
<accession>A0A067QZW9</accession>